<protein>
    <submittedName>
        <fullName evidence="1">Uncharacterized protein</fullName>
    </submittedName>
</protein>
<dbReference type="Proteomes" id="UP001283361">
    <property type="component" value="Unassembled WGS sequence"/>
</dbReference>
<sequence length="170" mass="18726">MQLLARKSKTKIYRAAAKRRVLNRTMYQPILLLVAMAIVSCMADCGDNLSASEFHQVYCESDIVFRGTATGGHSATSMDEDQNWIVTTSASFNAEEVYKGSPSNPQHINIYRVWTQGSPCGSTAFPFSDDGIFIFANNNGNGYIMEACMRAFAWGCIPQSIKDSLPLSCN</sequence>
<dbReference type="EMBL" id="JAWDGP010007175">
    <property type="protein sequence ID" value="KAK3728454.1"/>
    <property type="molecule type" value="Genomic_DNA"/>
</dbReference>
<gene>
    <name evidence="1" type="ORF">RRG08_017254</name>
</gene>
<proteinExistence type="predicted"/>
<name>A0AAE0Y1E6_9GAST</name>
<dbReference type="SUPFAM" id="SSF50242">
    <property type="entry name" value="TIMP-like"/>
    <property type="match status" value="1"/>
</dbReference>
<keyword evidence="2" id="KW-1185">Reference proteome</keyword>
<dbReference type="Gene3D" id="2.40.50.120">
    <property type="match status" value="1"/>
</dbReference>
<dbReference type="AlphaFoldDB" id="A0AAE0Y1E6"/>
<organism evidence="1 2">
    <name type="scientific">Elysia crispata</name>
    <name type="common">lettuce slug</name>
    <dbReference type="NCBI Taxonomy" id="231223"/>
    <lineage>
        <taxon>Eukaryota</taxon>
        <taxon>Metazoa</taxon>
        <taxon>Spiralia</taxon>
        <taxon>Lophotrochozoa</taxon>
        <taxon>Mollusca</taxon>
        <taxon>Gastropoda</taxon>
        <taxon>Heterobranchia</taxon>
        <taxon>Euthyneura</taxon>
        <taxon>Panpulmonata</taxon>
        <taxon>Sacoglossa</taxon>
        <taxon>Placobranchoidea</taxon>
        <taxon>Plakobranchidae</taxon>
        <taxon>Elysia</taxon>
    </lineage>
</organism>
<accession>A0AAE0Y1E6</accession>
<reference evidence="1" key="1">
    <citation type="journal article" date="2023" name="G3 (Bethesda)">
        <title>A reference genome for the long-term kleptoplast-retaining sea slug Elysia crispata morphotype clarki.</title>
        <authorList>
            <person name="Eastman K.E."/>
            <person name="Pendleton A.L."/>
            <person name="Shaikh M.A."/>
            <person name="Suttiyut T."/>
            <person name="Ogas R."/>
            <person name="Tomko P."/>
            <person name="Gavelis G."/>
            <person name="Widhalm J.R."/>
            <person name="Wisecaver J.H."/>
        </authorList>
    </citation>
    <scope>NUCLEOTIDE SEQUENCE</scope>
    <source>
        <strain evidence="1">ECLA1</strain>
    </source>
</reference>
<evidence type="ECO:0000313" key="2">
    <source>
        <dbReference type="Proteomes" id="UP001283361"/>
    </source>
</evidence>
<comment type="caution">
    <text evidence="1">The sequence shown here is derived from an EMBL/GenBank/DDBJ whole genome shotgun (WGS) entry which is preliminary data.</text>
</comment>
<evidence type="ECO:0000313" key="1">
    <source>
        <dbReference type="EMBL" id="KAK3728454.1"/>
    </source>
</evidence>
<dbReference type="InterPro" id="IPR008993">
    <property type="entry name" value="TIMP-like_OB-fold"/>
</dbReference>